<keyword evidence="1" id="KW-0472">Membrane</keyword>
<dbReference type="EMBL" id="CP000922">
    <property type="protein sequence ID" value="ACJ33524.1"/>
    <property type="molecule type" value="Genomic_DNA"/>
</dbReference>
<proteinExistence type="predicted"/>
<keyword evidence="1" id="KW-1133">Transmembrane helix</keyword>
<protein>
    <submittedName>
        <fullName evidence="2">Uncharacterized protein</fullName>
    </submittedName>
</protein>
<dbReference type="HOGENOM" id="CLU_2803095_0_0_9"/>
<reference evidence="2 3" key="1">
    <citation type="journal article" date="2008" name="Genome Biol.">
        <title>Encapsulated in silica: genome, proteome and physiology of the thermophilic bacterium Anoxybacillus flavithermus WK1.</title>
        <authorList>
            <person name="Saw J.H."/>
            <person name="Mountain B.W."/>
            <person name="Feng L."/>
            <person name="Omelchenko M.V."/>
            <person name="Hou S."/>
            <person name="Saito J.A."/>
            <person name="Stott M.B."/>
            <person name="Li D."/>
            <person name="Zhao G."/>
            <person name="Wu J."/>
            <person name="Galperin M.Y."/>
            <person name="Koonin E.V."/>
            <person name="Makarova K.S."/>
            <person name="Wolf Y.I."/>
            <person name="Rigden D.J."/>
            <person name="Dunfield P.F."/>
            <person name="Wang L."/>
            <person name="Alam M."/>
        </authorList>
    </citation>
    <scope>NUCLEOTIDE SEQUENCE [LARGE SCALE GENOMIC DNA]</scope>
    <source>
        <strain evidence="3">DSM 21510 / WK1</strain>
    </source>
</reference>
<dbReference type="AlphaFoldDB" id="B7GHV2"/>
<accession>B7GHV2</accession>
<keyword evidence="1" id="KW-0812">Transmembrane</keyword>
<feature type="transmembrane region" description="Helical" evidence="1">
    <location>
        <begin position="27"/>
        <end position="47"/>
    </location>
</feature>
<name>B7GHV2_ANOFW</name>
<sequence>MYHMCGKRQLFCTKSHLMAERGLHKLIFIPFSLYLLTIFFTFGRSFFSRFLCTRSLPFSSLLHIYEP</sequence>
<dbReference type="KEGG" id="afl:Aflv_1148"/>
<gene>
    <name evidence="2" type="ordered locus">Aflv_1148</name>
</gene>
<dbReference type="Proteomes" id="UP000000742">
    <property type="component" value="Chromosome"/>
</dbReference>
<evidence type="ECO:0000256" key="1">
    <source>
        <dbReference type="SAM" id="Phobius"/>
    </source>
</evidence>
<organism evidence="2 3">
    <name type="scientific">Anoxybacillus flavithermus (strain DSM 21510 / WK1)</name>
    <dbReference type="NCBI Taxonomy" id="491915"/>
    <lineage>
        <taxon>Bacteria</taxon>
        <taxon>Bacillati</taxon>
        <taxon>Bacillota</taxon>
        <taxon>Bacilli</taxon>
        <taxon>Bacillales</taxon>
        <taxon>Anoxybacillaceae</taxon>
        <taxon>Anoxybacillus</taxon>
    </lineage>
</organism>
<evidence type="ECO:0000313" key="2">
    <source>
        <dbReference type="EMBL" id="ACJ33524.1"/>
    </source>
</evidence>
<evidence type="ECO:0000313" key="3">
    <source>
        <dbReference type="Proteomes" id="UP000000742"/>
    </source>
</evidence>
<dbReference type="STRING" id="491915.Aflv_1148"/>